<name>A0A8H4R537_9AGAR</name>
<evidence type="ECO:0000259" key="6">
    <source>
        <dbReference type="Pfam" id="PF10644"/>
    </source>
</evidence>
<evidence type="ECO:0000256" key="3">
    <source>
        <dbReference type="ARBA" id="ARBA00008507"/>
    </source>
</evidence>
<feature type="compositionally biased region" description="Basic and acidic residues" evidence="5">
    <location>
        <begin position="110"/>
        <end position="122"/>
    </location>
</feature>
<evidence type="ECO:0008006" key="10">
    <source>
        <dbReference type="Google" id="ProtNLM"/>
    </source>
</evidence>
<dbReference type="InterPro" id="IPR036525">
    <property type="entry name" value="Tubulin/FtsZ_GTPase_sf"/>
</dbReference>
<evidence type="ECO:0000256" key="4">
    <source>
        <dbReference type="ARBA" id="ARBA00023128"/>
    </source>
</evidence>
<dbReference type="InterPro" id="IPR049942">
    <property type="entry name" value="DML1/Misato"/>
</dbReference>
<feature type="domain" description="Misato Segment II tubulin-like" evidence="6">
    <location>
        <begin position="2"/>
        <end position="105"/>
    </location>
</feature>
<comment type="caution">
    <text evidence="8">The sequence shown here is derived from an EMBL/GenBank/DDBJ whole genome shotgun (WGS) entry which is preliminary data.</text>
</comment>
<dbReference type="InterPro" id="IPR019605">
    <property type="entry name" value="Misato_II_tubulin-like"/>
</dbReference>
<dbReference type="Pfam" id="PF14881">
    <property type="entry name" value="Tubulin_3"/>
    <property type="match status" value="1"/>
</dbReference>
<dbReference type="Proteomes" id="UP000521872">
    <property type="component" value="Unassembled WGS sequence"/>
</dbReference>
<organism evidence="8 9">
    <name type="scientific">Agrocybe pediades</name>
    <dbReference type="NCBI Taxonomy" id="84607"/>
    <lineage>
        <taxon>Eukaryota</taxon>
        <taxon>Fungi</taxon>
        <taxon>Dikarya</taxon>
        <taxon>Basidiomycota</taxon>
        <taxon>Agaricomycotina</taxon>
        <taxon>Agaricomycetes</taxon>
        <taxon>Agaricomycetidae</taxon>
        <taxon>Agaricales</taxon>
        <taxon>Agaricineae</taxon>
        <taxon>Strophariaceae</taxon>
        <taxon>Agrocybe</taxon>
    </lineage>
</organism>
<dbReference type="Pfam" id="PF10644">
    <property type="entry name" value="Misat_Tub_SegII"/>
    <property type="match status" value="1"/>
</dbReference>
<dbReference type="PANTHER" id="PTHR13391">
    <property type="entry name" value="MITOCHONDRIAL DISTRIBUTION REGULATOR MISATO"/>
    <property type="match status" value="1"/>
</dbReference>
<dbReference type="EMBL" id="JAACJL010000001">
    <property type="protein sequence ID" value="KAF4623600.1"/>
    <property type="molecule type" value="Genomic_DNA"/>
</dbReference>
<keyword evidence="4" id="KW-0496">Mitochondrion</keyword>
<sequence>MKEILYVQAGFISNYVGTHFWNTQESYMHAEDPEVDPNVSFCESVDAQETSTLYPRLLTFDKKSNFGTLGDFNATENGDSPTSLWGGPIAEFRQEQITKSAYQVFMEREGYDEQNDRDHRDNTTSATAEQNRNSGKIRYWSDFSRVYYLPRSLQKIPDPPDWETDNLNWAAGQELFERYNEESELMEGALRLFVEDCDNIQGIQVINDTNTFGSFMSSFFESFRDEYHKLPSFAFPVLSGAATPKYDGGQSQRTKQIVNEALYLRTLDEFSSMNILIQEPELRSSTGWSGTMNKDSRSGDIYQESAILSSHIETATLPFRLNRTSYDVSSVCAQLNWRGNARFGELSGIFPFSSPSDLQNKLHNFSCHLPIQASNIFARFDVTRGFSQADLNDYEAWTAKNQSSATASYFTHIRGRAYPLPSSFPTAQLVPSPQKAEGDPFAKVPLYTSTSTTSNTSRVFEKYASSIEELVKTRSSTLLATEIPLDDLKDLVNDLWTMHYNSSGDSEEMDL</sequence>
<dbReference type="Gene3D" id="3.40.50.1440">
    <property type="entry name" value="Tubulin/FtsZ, GTPase domain"/>
    <property type="match status" value="1"/>
</dbReference>
<evidence type="ECO:0000256" key="2">
    <source>
        <dbReference type="ARBA" id="ARBA00004173"/>
    </source>
</evidence>
<evidence type="ECO:0000313" key="8">
    <source>
        <dbReference type="EMBL" id="KAF4623600.1"/>
    </source>
</evidence>
<protein>
    <recommendedName>
        <fullName evidence="10">Tubulin nucleotide-binding domain-like protein</fullName>
    </recommendedName>
</protein>
<dbReference type="AlphaFoldDB" id="A0A8H4R537"/>
<proteinExistence type="inferred from homology"/>
<comment type="similarity">
    <text evidence="3">Belongs to the misato family.</text>
</comment>
<evidence type="ECO:0000256" key="1">
    <source>
        <dbReference type="ARBA" id="ARBA00003757"/>
    </source>
</evidence>
<comment type="subcellular location">
    <subcellularLocation>
        <location evidence="2">Mitochondrion</location>
    </subcellularLocation>
</comment>
<accession>A0A8H4R537</accession>
<reference evidence="8 9" key="1">
    <citation type="submission" date="2019-12" db="EMBL/GenBank/DDBJ databases">
        <authorList>
            <person name="Floudas D."/>
            <person name="Bentzer J."/>
            <person name="Ahren D."/>
            <person name="Johansson T."/>
            <person name="Persson P."/>
            <person name="Tunlid A."/>
        </authorList>
    </citation>
    <scope>NUCLEOTIDE SEQUENCE [LARGE SCALE GENOMIC DNA]</scope>
    <source>
        <strain evidence="8 9">CBS 102.39</strain>
    </source>
</reference>
<evidence type="ECO:0000259" key="7">
    <source>
        <dbReference type="Pfam" id="PF14881"/>
    </source>
</evidence>
<feature type="region of interest" description="Disordered" evidence="5">
    <location>
        <begin position="110"/>
        <end position="131"/>
    </location>
</feature>
<dbReference type="SUPFAM" id="SSF52490">
    <property type="entry name" value="Tubulin nucleotide-binding domain-like"/>
    <property type="match status" value="1"/>
</dbReference>
<dbReference type="InterPro" id="IPR029209">
    <property type="entry name" value="DML1/Misato_tubulin"/>
</dbReference>
<comment type="function">
    <text evidence="1">Involved in the partitioning of the mitochondrial organelle and mitochondrial DNA (mtDNA) inheritance.</text>
</comment>
<feature type="domain" description="DML1/Misato tubulin" evidence="7">
    <location>
        <begin position="134"/>
        <end position="321"/>
    </location>
</feature>
<dbReference type="PANTHER" id="PTHR13391:SF0">
    <property type="entry name" value="PROTEIN MISATO HOMOLOG 1"/>
    <property type="match status" value="1"/>
</dbReference>
<dbReference type="GO" id="GO:0005739">
    <property type="term" value="C:mitochondrion"/>
    <property type="evidence" value="ECO:0007669"/>
    <property type="project" value="UniProtKB-SubCell"/>
</dbReference>
<evidence type="ECO:0000256" key="5">
    <source>
        <dbReference type="SAM" id="MobiDB-lite"/>
    </source>
</evidence>
<dbReference type="GO" id="GO:0007005">
    <property type="term" value="P:mitochondrion organization"/>
    <property type="evidence" value="ECO:0007669"/>
    <property type="project" value="InterPro"/>
</dbReference>
<gene>
    <name evidence="8" type="ORF">D9613_002365</name>
</gene>
<keyword evidence="9" id="KW-1185">Reference proteome</keyword>
<evidence type="ECO:0000313" key="9">
    <source>
        <dbReference type="Proteomes" id="UP000521872"/>
    </source>
</evidence>